<evidence type="ECO:0000256" key="2">
    <source>
        <dbReference type="ARBA" id="ARBA00022801"/>
    </source>
</evidence>
<comment type="subunit">
    <text evidence="6">Homotrimer.</text>
</comment>
<dbReference type="InterPro" id="IPR007342">
    <property type="entry name" value="PsuG"/>
</dbReference>
<evidence type="ECO:0000256" key="5">
    <source>
        <dbReference type="ARBA" id="ARBA00023295"/>
    </source>
</evidence>
<dbReference type="InterPro" id="IPR022830">
    <property type="entry name" value="Indigdn_synthA-like"/>
</dbReference>
<name>A0A841H5F8_9BACT</name>
<comment type="catalytic activity">
    <reaction evidence="6">
        <text>D-ribose 5-phosphate + uracil = psi-UMP + H2O</text>
        <dbReference type="Rhea" id="RHEA:18337"/>
        <dbReference type="ChEBI" id="CHEBI:15377"/>
        <dbReference type="ChEBI" id="CHEBI:17568"/>
        <dbReference type="ChEBI" id="CHEBI:58380"/>
        <dbReference type="ChEBI" id="CHEBI:78346"/>
        <dbReference type="EC" id="4.2.1.70"/>
    </reaction>
</comment>
<evidence type="ECO:0000256" key="4">
    <source>
        <dbReference type="ARBA" id="ARBA00023239"/>
    </source>
</evidence>
<keyword evidence="1 6" id="KW-0479">Metal-binding</keyword>
<comment type="similarity">
    <text evidence="6">Belongs to the pseudouridine-5'-phosphate glycosidase family.</text>
</comment>
<dbReference type="EMBL" id="JACHIA010000023">
    <property type="protein sequence ID" value="MBB6073290.1"/>
    <property type="molecule type" value="Genomic_DNA"/>
</dbReference>
<dbReference type="Gene3D" id="3.40.1790.10">
    <property type="entry name" value="Indigoidine synthase domain"/>
    <property type="match status" value="1"/>
</dbReference>
<reference evidence="7 8" key="1">
    <citation type="submission" date="2020-08" db="EMBL/GenBank/DDBJ databases">
        <title>Genomic Encyclopedia of Type Strains, Phase IV (KMG-IV): sequencing the most valuable type-strain genomes for metagenomic binning, comparative biology and taxonomic classification.</title>
        <authorList>
            <person name="Goeker M."/>
        </authorList>
    </citation>
    <scope>NUCLEOTIDE SEQUENCE [LARGE SCALE GENOMIC DNA]</scope>
    <source>
        <strain evidence="7 8">DSM 29007</strain>
    </source>
</reference>
<evidence type="ECO:0000313" key="7">
    <source>
        <dbReference type="EMBL" id="MBB6073290.1"/>
    </source>
</evidence>
<dbReference type="GO" id="GO:0005737">
    <property type="term" value="C:cytoplasm"/>
    <property type="evidence" value="ECO:0007669"/>
    <property type="project" value="TreeGrafter"/>
</dbReference>
<comment type="function">
    <text evidence="6">Catalyzes the reversible cleavage of pseudouridine 5'-phosphate (PsiMP) to ribose 5-phosphate and uracil. Functions biologically in the cleavage direction, as part of a pseudouridine degradation pathway.</text>
</comment>
<feature type="active site" description="Proton donor" evidence="6">
    <location>
        <position position="22"/>
    </location>
</feature>
<evidence type="ECO:0000256" key="1">
    <source>
        <dbReference type="ARBA" id="ARBA00022723"/>
    </source>
</evidence>
<proteinExistence type="inferred from homology"/>
<protein>
    <recommendedName>
        <fullName evidence="6">Pseudouridine-5'-phosphate glycosidase</fullName>
        <shortName evidence="6">PsiMP glycosidase</shortName>
        <ecNumber evidence="6">4.2.1.70</ecNumber>
    </recommendedName>
</protein>
<dbReference type="PANTHER" id="PTHR42909:SF1">
    <property type="entry name" value="CARBOHYDRATE KINASE PFKB DOMAIN-CONTAINING PROTEIN"/>
    <property type="match status" value="1"/>
</dbReference>
<gene>
    <name evidence="6" type="primary">psuG</name>
    <name evidence="7" type="ORF">HNQ61_004957</name>
</gene>
<dbReference type="EC" id="4.2.1.70" evidence="6"/>
<evidence type="ECO:0000256" key="3">
    <source>
        <dbReference type="ARBA" id="ARBA00023211"/>
    </source>
</evidence>
<keyword evidence="2 6" id="KW-0378">Hydrolase</keyword>
<feature type="active site" description="Nucleophile" evidence="6">
    <location>
        <position position="154"/>
    </location>
</feature>
<dbReference type="GO" id="GO:0046113">
    <property type="term" value="P:nucleobase catabolic process"/>
    <property type="evidence" value="ECO:0007669"/>
    <property type="project" value="UniProtKB-UniRule"/>
</dbReference>
<keyword evidence="8" id="KW-1185">Reference proteome</keyword>
<keyword evidence="5 6" id="KW-0326">Glycosidase</keyword>
<dbReference type="GO" id="GO:0004730">
    <property type="term" value="F:pseudouridylate synthase activity"/>
    <property type="evidence" value="ECO:0007669"/>
    <property type="project" value="UniProtKB-UniRule"/>
</dbReference>
<dbReference type="SUPFAM" id="SSF110581">
    <property type="entry name" value="Indigoidine synthase A-like"/>
    <property type="match status" value="1"/>
</dbReference>
<dbReference type="GO" id="GO:0016798">
    <property type="term" value="F:hydrolase activity, acting on glycosyl bonds"/>
    <property type="evidence" value="ECO:0007669"/>
    <property type="project" value="UniProtKB-KW"/>
</dbReference>
<comment type="caution">
    <text evidence="7">The sequence shown here is derived from an EMBL/GenBank/DDBJ whole genome shotgun (WGS) entry which is preliminary data.</text>
</comment>
<keyword evidence="3 6" id="KW-0464">Manganese</keyword>
<feature type="binding site" evidence="6">
    <location>
        <begin position="135"/>
        <end position="137"/>
    </location>
    <ligand>
        <name>substrate</name>
    </ligand>
</feature>
<dbReference type="Pfam" id="PF04227">
    <property type="entry name" value="Indigoidine_A"/>
    <property type="match status" value="1"/>
</dbReference>
<dbReference type="HAMAP" id="MF_01876">
    <property type="entry name" value="PsiMP_glycosidase"/>
    <property type="match status" value="1"/>
</dbReference>
<comment type="cofactor">
    <cofactor evidence="6">
        <name>Mn(2+)</name>
        <dbReference type="ChEBI" id="CHEBI:29035"/>
    </cofactor>
    <text evidence="6">Binds 1 Mn(2+) ion per subunit.</text>
</comment>
<feature type="binding site" evidence="6">
    <location>
        <position position="133"/>
    </location>
    <ligand>
        <name>Mn(2+)</name>
        <dbReference type="ChEBI" id="CHEBI:29035"/>
    </ligand>
</feature>
<feature type="binding site" evidence="6">
    <location>
        <position position="103"/>
    </location>
    <ligand>
        <name>substrate</name>
    </ligand>
</feature>
<dbReference type="GO" id="GO:0046872">
    <property type="term" value="F:metal ion binding"/>
    <property type="evidence" value="ECO:0007669"/>
    <property type="project" value="UniProtKB-KW"/>
</dbReference>
<evidence type="ECO:0000313" key="8">
    <source>
        <dbReference type="Proteomes" id="UP000582837"/>
    </source>
</evidence>
<feature type="binding site" evidence="6">
    <location>
        <position position="83"/>
    </location>
    <ligand>
        <name>substrate</name>
    </ligand>
</feature>
<dbReference type="Proteomes" id="UP000582837">
    <property type="component" value="Unassembled WGS sequence"/>
</dbReference>
<dbReference type="AlphaFoldDB" id="A0A841H5F8"/>
<accession>A0A841H5F8</accession>
<dbReference type="PANTHER" id="PTHR42909">
    <property type="entry name" value="ZGC:136858"/>
    <property type="match status" value="1"/>
</dbReference>
<organism evidence="7 8">
    <name type="scientific">Longimicrobium terrae</name>
    <dbReference type="NCBI Taxonomy" id="1639882"/>
    <lineage>
        <taxon>Bacteria</taxon>
        <taxon>Pseudomonadati</taxon>
        <taxon>Gemmatimonadota</taxon>
        <taxon>Longimicrobiia</taxon>
        <taxon>Longimicrobiales</taxon>
        <taxon>Longimicrobiaceae</taxon>
        <taxon>Longimicrobium</taxon>
    </lineage>
</organism>
<dbReference type="RefSeq" id="WP_170032918.1">
    <property type="nucleotide sequence ID" value="NZ_JABDTL010000001.1"/>
</dbReference>
<keyword evidence="4 6" id="KW-0456">Lyase</keyword>
<evidence type="ECO:0000256" key="6">
    <source>
        <dbReference type="HAMAP-Rule" id="MF_01876"/>
    </source>
</evidence>
<sequence length="299" mass="30918">MILTSLEVTTALAERRPVVALESTVLAHGLPRPRNLELGLAMEQAVRDGGAVPATVGVIAGVPQVGLSGAEIDRMANSDGVLKLSTRDLAIPIARQSDGATTVASTMWLACRAGVQVFATGGIGGVHRGEDHDISADLTELGRTQMLVVCAGAKSILDLPATREALETAGVLVVGYGTDEFPAFYARRSGLPVDARVDTAEEAAAIWRAHCNLGVPGAMLLCVPPPEEHALSSEDVDSAIAAALESARTEGVRGKEVTPYLLRAVAGHTGGRSLETNVALLLNNARVATEVAVALAAVR</sequence>